<protein>
    <recommendedName>
        <fullName evidence="7">HMA domain-containing protein</fullName>
    </recommendedName>
</protein>
<name>A0ABY9DJT3_VITVI</name>
<evidence type="ECO:0000256" key="5">
    <source>
        <dbReference type="ARBA" id="ARBA00024045"/>
    </source>
</evidence>
<evidence type="ECO:0000259" key="7">
    <source>
        <dbReference type="PROSITE" id="PS50846"/>
    </source>
</evidence>
<feature type="domain" description="HMA" evidence="7">
    <location>
        <begin position="62"/>
        <end position="129"/>
    </location>
</feature>
<dbReference type="PANTHER" id="PTHR45811:SF80">
    <property type="entry name" value="COPPER TRANSPORT PROTEIN FAMILY-RELATED"/>
    <property type="match status" value="1"/>
</dbReference>
<evidence type="ECO:0000256" key="6">
    <source>
        <dbReference type="SAM" id="MobiDB-lite"/>
    </source>
</evidence>
<evidence type="ECO:0000256" key="3">
    <source>
        <dbReference type="ARBA" id="ARBA00023288"/>
    </source>
</evidence>
<keyword evidence="2" id="KW-0479">Metal-binding</keyword>
<dbReference type="Gene3D" id="3.30.70.100">
    <property type="match status" value="2"/>
</dbReference>
<dbReference type="PANTHER" id="PTHR45811">
    <property type="entry name" value="COPPER TRANSPORT PROTEIN FAMILY-RELATED"/>
    <property type="match status" value="1"/>
</dbReference>
<sequence length="314" mass="35529">MGLGSLGFLRSQITTNTTPWLLRTSPNSSNFISFNFSFFSLLLLLPLFRLSSLTFSHTSMEKKKIVLKLELHDDKTKQKAMKNVCSHLGVESVSMDMKEKKLTVVGHVGIINMVKQLRKLCHTDLVLVGSPVEAAENKEGPKEPKKPKEKKDSKDASYGNPGYATFDHYDPVSGLVWYHFHNSMETKKIILKLEVFDDKAKRKAMRNVSCLLGVTSISVDMKDKKLTVIGDVDPVCIVSKLRKFCRTEILSVGPAKEPEKKKEPKKEEPKKEEKDPKDQWPDLVKACQAYCPCYAPHYCYIRSVEEDPNACVIC</sequence>
<evidence type="ECO:0000256" key="1">
    <source>
        <dbReference type="ARBA" id="ARBA00022481"/>
    </source>
</evidence>
<dbReference type="EMBL" id="CP126663">
    <property type="protein sequence ID" value="WKA07303.1"/>
    <property type="molecule type" value="Genomic_DNA"/>
</dbReference>
<evidence type="ECO:0000256" key="2">
    <source>
        <dbReference type="ARBA" id="ARBA00022723"/>
    </source>
</evidence>
<comment type="similarity">
    <text evidence="5">Belongs to the HIPP family.</text>
</comment>
<keyword evidence="3" id="KW-0449">Lipoprotein</keyword>
<dbReference type="InterPro" id="IPR006121">
    <property type="entry name" value="HMA_dom"/>
</dbReference>
<feature type="compositionally biased region" description="Basic and acidic residues" evidence="6">
    <location>
        <begin position="135"/>
        <end position="155"/>
    </location>
</feature>
<evidence type="ECO:0000313" key="9">
    <source>
        <dbReference type="Proteomes" id="UP001227230"/>
    </source>
</evidence>
<evidence type="ECO:0000256" key="4">
    <source>
        <dbReference type="ARBA" id="ARBA00023289"/>
    </source>
</evidence>
<dbReference type="Proteomes" id="UP001227230">
    <property type="component" value="Chromosome 16"/>
</dbReference>
<proteinExistence type="inferred from homology"/>
<keyword evidence="4" id="KW-0636">Prenylation</keyword>
<keyword evidence="1" id="KW-0488">Methylation</keyword>
<organism evidence="8 9">
    <name type="scientific">Vitis vinifera</name>
    <name type="common">Grape</name>
    <dbReference type="NCBI Taxonomy" id="29760"/>
    <lineage>
        <taxon>Eukaryota</taxon>
        <taxon>Viridiplantae</taxon>
        <taxon>Streptophyta</taxon>
        <taxon>Embryophyta</taxon>
        <taxon>Tracheophyta</taxon>
        <taxon>Spermatophyta</taxon>
        <taxon>Magnoliopsida</taxon>
        <taxon>eudicotyledons</taxon>
        <taxon>Gunneridae</taxon>
        <taxon>Pentapetalae</taxon>
        <taxon>rosids</taxon>
        <taxon>Vitales</taxon>
        <taxon>Vitaceae</taxon>
        <taxon>Viteae</taxon>
        <taxon>Vitis</taxon>
    </lineage>
</organism>
<reference evidence="8 9" key="1">
    <citation type="journal article" date="2023" name="Hortic Res">
        <title>The complete reference genome for grapevine (Vitis vinifera L.) genetics and breeding.</title>
        <authorList>
            <person name="Shi X."/>
            <person name="Cao S."/>
            <person name="Wang X."/>
            <person name="Huang S."/>
            <person name="Wang Y."/>
            <person name="Liu Z."/>
            <person name="Liu W."/>
            <person name="Leng X."/>
            <person name="Peng Y."/>
            <person name="Wang N."/>
            <person name="Wang Y."/>
            <person name="Ma Z."/>
            <person name="Xu X."/>
            <person name="Zhang F."/>
            <person name="Xue H."/>
            <person name="Zhong H."/>
            <person name="Wang Y."/>
            <person name="Zhang K."/>
            <person name="Velt A."/>
            <person name="Avia K."/>
            <person name="Holtgrawe D."/>
            <person name="Grimplet J."/>
            <person name="Matus J.T."/>
            <person name="Ware D."/>
            <person name="Wu X."/>
            <person name="Wang H."/>
            <person name="Liu C."/>
            <person name="Fang Y."/>
            <person name="Rustenholz C."/>
            <person name="Cheng Z."/>
            <person name="Xiao H."/>
            <person name="Zhou Y."/>
        </authorList>
    </citation>
    <scope>NUCLEOTIDE SEQUENCE [LARGE SCALE GENOMIC DNA]</scope>
    <source>
        <strain evidence="9">cv. Pinot noir / PN40024</strain>
        <tissue evidence="8">Leaf</tissue>
    </source>
</reference>
<gene>
    <name evidence="8" type="ORF">VitviT2T_025147</name>
</gene>
<keyword evidence="9" id="KW-1185">Reference proteome</keyword>
<evidence type="ECO:0000313" key="8">
    <source>
        <dbReference type="EMBL" id="WKA07303.1"/>
    </source>
</evidence>
<dbReference type="PROSITE" id="PS50846">
    <property type="entry name" value="HMA_2"/>
    <property type="match status" value="2"/>
</dbReference>
<feature type="domain" description="HMA" evidence="7">
    <location>
        <begin position="186"/>
        <end position="253"/>
    </location>
</feature>
<dbReference type="InterPro" id="IPR051863">
    <property type="entry name" value="HIPP"/>
</dbReference>
<feature type="region of interest" description="Disordered" evidence="6">
    <location>
        <begin position="135"/>
        <end position="157"/>
    </location>
</feature>
<feature type="region of interest" description="Disordered" evidence="6">
    <location>
        <begin position="256"/>
        <end position="278"/>
    </location>
</feature>
<accession>A0ABY9DJT3</accession>